<dbReference type="EMBL" id="JAPDDS010000006">
    <property type="protein sequence ID" value="MCW1885685.1"/>
    <property type="molecule type" value="Genomic_DNA"/>
</dbReference>
<organism evidence="2 3">
    <name type="scientific">Luteolibacter flavescens</name>
    <dbReference type="NCBI Taxonomy" id="1859460"/>
    <lineage>
        <taxon>Bacteria</taxon>
        <taxon>Pseudomonadati</taxon>
        <taxon>Verrucomicrobiota</taxon>
        <taxon>Verrucomicrobiia</taxon>
        <taxon>Verrucomicrobiales</taxon>
        <taxon>Verrucomicrobiaceae</taxon>
        <taxon>Luteolibacter</taxon>
    </lineage>
</organism>
<dbReference type="Proteomes" id="UP001207930">
    <property type="component" value="Unassembled WGS sequence"/>
</dbReference>
<feature type="transmembrane region" description="Helical" evidence="1">
    <location>
        <begin position="88"/>
        <end position="110"/>
    </location>
</feature>
<protein>
    <submittedName>
        <fullName evidence="2">Uncharacterized protein</fullName>
    </submittedName>
</protein>
<comment type="caution">
    <text evidence="2">The sequence shown here is derived from an EMBL/GenBank/DDBJ whole genome shotgun (WGS) entry which is preliminary data.</text>
</comment>
<keyword evidence="3" id="KW-1185">Reference proteome</keyword>
<keyword evidence="1" id="KW-0812">Transmembrane</keyword>
<name>A0ABT3FRT3_9BACT</name>
<keyword evidence="1" id="KW-0472">Membrane</keyword>
<sequence>MTIPKTDGATDVSLPSPSPWLALDEVEGEDGIIGNQEGFALLQQSIDQLLAGSSDSLRITRDQVNLTQLKISESTPSPASNTPFRERLIVFALVSLFFILIPLLALFGLYRLLHILFS</sequence>
<reference evidence="2 3" key="1">
    <citation type="submission" date="2022-10" db="EMBL/GenBank/DDBJ databases">
        <title>Luteolibacter flavescens strain MCCC 1K03193, whole genome shotgun sequencing project.</title>
        <authorList>
            <person name="Zhao G."/>
            <person name="Shen L."/>
        </authorList>
    </citation>
    <scope>NUCLEOTIDE SEQUENCE [LARGE SCALE GENOMIC DNA]</scope>
    <source>
        <strain evidence="2 3">MCCC 1K03193</strain>
    </source>
</reference>
<gene>
    <name evidence="2" type="ORF">OKA04_13175</name>
</gene>
<accession>A0ABT3FRT3</accession>
<evidence type="ECO:0000313" key="3">
    <source>
        <dbReference type="Proteomes" id="UP001207930"/>
    </source>
</evidence>
<keyword evidence="1" id="KW-1133">Transmembrane helix</keyword>
<evidence type="ECO:0000313" key="2">
    <source>
        <dbReference type="EMBL" id="MCW1885685.1"/>
    </source>
</evidence>
<dbReference type="RefSeq" id="WP_264501639.1">
    <property type="nucleotide sequence ID" value="NZ_JAPDDS010000006.1"/>
</dbReference>
<proteinExistence type="predicted"/>
<evidence type="ECO:0000256" key="1">
    <source>
        <dbReference type="SAM" id="Phobius"/>
    </source>
</evidence>